<gene>
    <name evidence="3" type="ORF">TCHU04912_LOCUS10680</name>
</gene>
<accession>A0A7S1STH2</accession>
<reference evidence="3" key="1">
    <citation type="submission" date="2021-01" db="EMBL/GenBank/DDBJ databases">
        <authorList>
            <person name="Corre E."/>
            <person name="Pelletier E."/>
            <person name="Niang G."/>
            <person name="Scheremetjew M."/>
            <person name="Finn R."/>
            <person name="Kale V."/>
            <person name="Holt S."/>
            <person name="Cochrane G."/>
            <person name="Meng A."/>
            <person name="Brown T."/>
            <person name="Cohen L."/>
        </authorList>
    </citation>
    <scope>NUCLEOTIDE SEQUENCE</scope>
    <source>
        <strain evidence="3">PLY429</strain>
    </source>
</reference>
<protein>
    <recommendedName>
        <fullName evidence="2">Trafficking protein particle complex subunit 2-like protein</fullName>
    </recommendedName>
</protein>
<dbReference type="SUPFAM" id="SSF64356">
    <property type="entry name" value="SNARE-like"/>
    <property type="match status" value="1"/>
</dbReference>
<dbReference type="EMBL" id="HBGG01020591">
    <property type="protein sequence ID" value="CAD9208443.1"/>
    <property type="molecule type" value="Transcribed_RNA"/>
</dbReference>
<dbReference type="InterPro" id="IPR011012">
    <property type="entry name" value="Longin-like_dom_sf"/>
</dbReference>
<evidence type="ECO:0000313" key="3">
    <source>
        <dbReference type="EMBL" id="CAD9208443.1"/>
    </source>
</evidence>
<dbReference type="PANTHER" id="PTHR12403">
    <property type="entry name" value="TRAFFICKING PROTEIN PARTICLE COMPLEX SUBUNIT 2"/>
    <property type="match status" value="1"/>
</dbReference>
<dbReference type="AlphaFoldDB" id="A0A7S1STH2"/>
<dbReference type="CDD" id="cd14854">
    <property type="entry name" value="TRAPPC2L"/>
    <property type="match status" value="1"/>
</dbReference>
<dbReference type="InterPro" id="IPR006722">
    <property type="entry name" value="Sedlin"/>
</dbReference>
<dbReference type="GO" id="GO:0006888">
    <property type="term" value="P:endoplasmic reticulum to Golgi vesicle-mediated transport"/>
    <property type="evidence" value="ECO:0007669"/>
    <property type="project" value="InterPro"/>
</dbReference>
<comment type="similarity">
    <text evidence="1">Belongs to the TRAPP small subunits family. Sedlin subfamily.</text>
</comment>
<dbReference type="Gene3D" id="3.30.450.70">
    <property type="match status" value="1"/>
</dbReference>
<dbReference type="InterPro" id="IPR044760">
    <property type="entry name" value="TRAPPC2L"/>
</dbReference>
<organism evidence="3">
    <name type="scientific">Tetraselmis chuii</name>
    <dbReference type="NCBI Taxonomy" id="63592"/>
    <lineage>
        <taxon>Eukaryota</taxon>
        <taxon>Viridiplantae</taxon>
        <taxon>Chlorophyta</taxon>
        <taxon>core chlorophytes</taxon>
        <taxon>Chlorodendrophyceae</taxon>
        <taxon>Chlorodendrales</taxon>
        <taxon>Chlorodendraceae</taxon>
        <taxon>Tetraselmis</taxon>
    </lineage>
</organism>
<name>A0A7S1STH2_9CHLO</name>
<proteinExistence type="inferred from homology"/>
<dbReference type="GO" id="GO:0005737">
    <property type="term" value="C:cytoplasm"/>
    <property type="evidence" value="ECO:0007669"/>
    <property type="project" value="GOC"/>
</dbReference>
<sequence length="146" mass="16289">MAIVCAAVVGPLNNPLYLKCFRSGSEEEEELRFHYIVHCALDAIDEKVSTPKRAPNEVNDSYLGVLYPTEDFKVHGYVSSTRVKLVVVTEKGVEKDSGEMGKVFKKIYHAYVNAASNPFYTPGQPLMSPKFDKTLASIVNPYIQAR</sequence>
<evidence type="ECO:0000256" key="2">
    <source>
        <dbReference type="ARBA" id="ARBA00024408"/>
    </source>
</evidence>
<evidence type="ECO:0000256" key="1">
    <source>
        <dbReference type="ARBA" id="ARBA00006626"/>
    </source>
</evidence>
<dbReference type="Pfam" id="PF04628">
    <property type="entry name" value="Sedlin_N"/>
    <property type="match status" value="1"/>
</dbReference>